<evidence type="ECO:0000256" key="3">
    <source>
        <dbReference type="PROSITE-ProRule" id="PRU00023"/>
    </source>
</evidence>
<evidence type="ECO:0000256" key="2">
    <source>
        <dbReference type="ARBA" id="ARBA00023043"/>
    </source>
</evidence>
<evidence type="ECO:0000313" key="5">
    <source>
        <dbReference type="EMBL" id="GAA1573254.1"/>
    </source>
</evidence>
<accession>A0ABN2DAB9</accession>
<name>A0ABN2DAB9_9ACTN</name>
<dbReference type="InterPro" id="IPR002110">
    <property type="entry name" value="Ankyrin_rpt"/>
</dbReference>
<dbReference type="Gene3D" id="1.25.40.20">
    <property type="entry name" value="Ankyrin repeat-containing domain"/>
    <property type="match status" value="1"/>
</dbReference>
<feature type="repeat" description="ANK" evidence="3">
    <location>
        <begin position="529"/>
        <end position="561"/>
    </location>
</feature>
<dbReference type="PROSITE" id="PS50297">
    <property type="entry name" value="ANK_REP_REGION"/>
    <property type="match status" value="1"/>
</dbReference>
<evidence type="ECO:0000256" key="4">
    <source>
        <dbReference type="SAM" id="MobiDB-lite"/>
    </source>
</evidence>
<dbReference type="PROSITE" id="PS50088">
    <property type="entry name" value="ANK_REPEAT"/>
    <property type="match status" value="1"/>
</dbReference>
<comment type="caution">
    <text evidence="5">The sequence shown here is derived from an EMBL/GenBank/DDBJ whole genome shotgun (WGS) entry which is preliminary data.</text>
</comment>
<keyword evidence="1" id="KW-0677">Repeat</keyword>
<dbReference type="InterPro" id="IPR036770">
    <property type="entry name" value="Ankyrin_rpt-contain_sf"/>
</dbReference>
<sequence length="584" mass="64997">MVLGWMVERATERRLAGDWHGACQTAGVDVDVDLPAISNAHGKEVAGRIEDDLRHLVPDLLRWHLPQRPGDGLLRTGLCLPLAMFPDAYALVARPPGNLDEPQRIRLAFERLDATAPGKRDHSLLLLRDRWDSRCTGQLMRRCGGTTHLPFFTATGERRATQPETVAERAIRLDDEGRHAEAWAAAGFELQVLLFDPGWGRERIDPAAFAPGRTGDELRTSRQTVVEQSLTRLRPVHTTLPEAARRVAEYMTNLRHAAPLEQDKSSQPRYWGPQGEPPRPDPMPTDVDEHCGLVRIDRPGRCLVLDRLDTPRPRARLVAAVPYGQADDDRKRAEVAEFGLELARVPRLPSVLSRRPDELTGLLRGSLRPDQLHPLVHEALFPAGTTPAPPTVRIKDRVRIYCTGTIHEVVLRDGAIQIQDSPAEIQRERAMRAFGGPVRGCVAAQEGWRDPAVRMPSQMRGLRRDLMRLVHLGDGPAVAAALDSGIDPHVRDERGRTLLHLLPWLFDADLAILTRLLAAGLDVDARDVNGETPLHPAVAYGSPALVRALLDAGADPKARSERPFQRMAIWTGRRDLDFLRTLNR</sequence>
<protein>
    <recommendedName>
        <fullName evidence="7">Ankyrin repeat domain-containing protein</fullName>
    </recommendedName>
</protein>
<dbReference type="PANTHER" id="PTHR24171">
    <property type="entry name" value="ANKYRIN REPEAT DOMAIN-CONTAINING PROTEIN 39-RELATED"/>
    <property type="match status" value="1"/>
</dbReference>
<evidence type="ECO:0000313" key="6">
    <source>
        <dbReference type="Proteomes" id="UP001501470"/>
    </source>
</evidence>
<gene>
    <name evidence="5" type="ORF">GCM10009827_113990</name>
</gene>
<evidence type="ECO:0000256" key="1">
    <source>
        <dbReference type="ARBA" id="ARBA00022737"/>
    </source>
</evidence>
<dbReference type="SUPFAM" id="SSF48403">
    <property type="entry name" value="Ankyrin repeat"/>
    <property type="match status" value="1"/>
</dbReference>
<reference evidence="5 6" key="1">
    <citation type="journal article" date="2019" name="Int. J. Syst. Evol. Microbiol.">
        <title>The Global Catalogue of Microorganisms (GCM) 10K type strain sequencing project: providing services to taxonomists for standard genome sequencing and annotation.</title>
        <authorList>
            <consortium name="The Broad Institute Genomics Platform"/>
            <consortium name="The Broad Institute Genome Sequencing Center for Infectious Disease"/>
            <person name="Wu L."/>
            <person name="Ma J."/>
        </authorList>
    </citation>
    <scope>NUCLEOTIDE SEQUENCE [LARGE SCALE GENOMIC DNA]</scope>
    <source>
        <strain evidence="5 6">JCM 15933</strain>
    </source>
</reference>
<organism evidence="5 6">
    <name type="scientific">Dactylosporangium maewongense</name>
    <dbReference type="NCBI Taxonomy" id="634393"/>
    <lineage>
        <taxon>Bacteria</taxon>
        <taxon>Bacillati</taxon>
        <taxon>Actinomycetota</taxon>
        <taxon>Actinomycetes</taxon>
        <taxon>Micromonosporales</taxon>
        <taxon>Micromonosporaceae</taxon>
        <taxon>Dactylosporangium</taxon>
    </lineage>
</organism>
<dbReference type="EMBL" id="BAAAQD010000050">
    <property type="protein sequence ID" value="GAA1573254.1"/>
    <property type="molecule type" value="Genomic_DNA"/>
</dbReference>
<dbReference type="Proteomes" id="UP001501470">
    <property type="component" value="Unassembled WGS sequence"/>
</dbReference>
<feature type="region of interest" description="Disordered" evidence="4">
    <location>
        <begin position="257"/>
        <end position="284"/>
    </location>
</feature>
<keyword evidence="6" id="KW-1185">Reference proteome</keyword>
<dbReference type="PANTHER" id="PTHR24171:SF8">
    <property type="entry name" value="BRCA1-ASSOCIATED RING DOMAIN PROTEIN 1"/>
    <property type="match status" value="1"/>
</dbReference>
<dbReference type="Pfam" id="PF12796">
    <property type="entry name" value="Ank_2"/>
    <property type="match status" value="1"/>
</dbReference>
<proteinExistence type="predicted"/>
<keyword evidence="2 3" id="KW-0040">ANK repeat</keyword>
<evidence type="ECO:0008006" key="7">
    <source>
        <dbReference type="Google" id="ProtNLM"/>
    </source>
</evidence>
<dbReference type="RefSeq" id="WP_344514852.1">
    <property type="nucleotide sequence ID" value="NZ_BAAAQD010000050.1"/>
</dbReference>
<dbReference type="SMART" id="SM00248">
    <property type="entry name" value="ANK"/>
    <property type="match status" value="2"/>
</dbReference>